<dbReference type="OrthoDB" id="3798199at2759"/>
<gene>
    <name evidence="2" type="ORF">EK21DRAFT_84362</name>
</gene>
<dbReference type="PANTHER" id="PTHR38790">
    <property type="entry name" value="2EXR DOMAIN-CONTAINING PROTEIN-RELATED"/>
    <property type="match status" value="1"/>
</dbReference>
<evidence type="ECO:0000259" key="1">
    <source>
        <dbReference type="Pfam" id="PF24864"/>
    </source>
</evidence>
<dbReference type="PANTHER" id="PTHR38790:SF4">
    <property type="entry name" value="2EXR DOMAIN-CONTAINING PROTEIN"/>
    <property type="match status" value="1"/>
</dbReference>
<dbReference type="EMBL" id="ML978156">
    <property type="protein sequence ID" value="KAF2035981.1"/>
    <property type="molecule type" value="Genomic_DNA"/>
</dbReference>
<reference evidence="2" key="1">
    <citation type="journal article" date="2020" name="Stud. Mycol.">
        <title>101 Dothideomycetes genomes: a test case for predicting lifestyles and emergence of pathogens.</title>
        <authorList>
            <person name="Haridas S."/>
            <person name="Albert R."/>
            <person name="Binder M."/>
            <person name="Bloem J."/>
            <person name="Labutti K."/>
            <person name="Salamov A."/>
            <person name="Andreopoulos B."/>
            <person name="Baker S."/>
            <person name="Barry K."/>
            <person name="Bills G."/>
            <person name="Bluhm B."/>
            <person name="Cannon C."/>
            <person name="Castanera R."/>
            <person name="Culley D."/>
            <person name="Daum C."/>
            <person name="Ezra D."/>
            <person name="Gonzalez J."/>
            <person name="Henrissat B."/>
            <person name="Kuo A."/>
            <person name="Liang C."/>
            <person name="Lipzen A."/>
            <person name="Lutzoni F."/>
            <person name="Magnuson J."/>
            <person name="Mondo S."/>
            <person name="Nolan M."/>
            <person name="Ohm R."/>
            <person name="Pangilinan J."/>
            <person name="Park H.-J."/>
            <person name="Ramirez L."/>
            <person name="Alfaro M."/>
            <person name="Sun H."/>
            <person name="Tritt A."/>
            <person name="Yoshinaga Y."/>
            <person name="Zwiers L.-H."/>
            <person name="Turgeon B."/>
            <person name="Goodwin S."/>
            <person name="Spatafora J."/>
            <person name="Crous P."/>
            <person name="Grigoriev I."/>
        </authorList>
    </citation>
    <scope>NUCLEOTIDE SEQUENCE</scope>
    <source>
        <strain evidence="2">CBS 110217</strain>
    </source>
</reference>
<name>A0A9P4HIP4_9PLEO</name>
<dbReference type="InterPro" id="IPR056632">
    <property type="entry name" value="DUF7730"/>
</dbReference>
<keyword evidence="3" id="KW-1185">Reference proteome</keyword>
<feature type="domain" description="DUF7730" evidence="1">
    <location>
        <begin position="61"/>
        <end position="173"/>
    </location>
</feature>
<comment type="caution">
    <text evidence="2">The sequence shown here is derived from an EMBL/GenBank/DDBJ whole genome shotgun (WGS) entry which is preliminary data.</text>
</comment>
<sequence>MSERYLLRKTSGREAYHSPVAIEQRIKIRSKRIRRQKNGLISLLYTPEHLVSATRDDSTHSPLPSLPPEIRSRIWEYVLGDMCVYLTKGHVEFAPTGSKIKLTFDADLHLGVLRVCRQIYSETATTVYRMSTFHFDDYDKLSAFRYDMKRAHWEVFDTIGISFELARKIYAPPYPPPPPRGRRVMTHGQMWIPWRPPVDLFATPPNARGEYLKLSQMFPQSWTIIVDGEGRNHGVEDVLGRVQSAEPDRGVVLEQ</sequence>
<evidence type="ECO:0000313" key="3">
    <source>
        <dbReference type="Proteomes" id="UP000799777"/>
    </source>
</evidence>
<dbReference type="Pfam" id="PF24864">
    <property type="entry name" value="DUF7730"/>
    <property type="match status" value="1"/>
</dbReference>
<accession>A0A9P4HIP4</accession>
<dbReference type="AlphaFoldDB" id="A0A9P4HIP4"/>
<protein>
    <recommendedName>
        <fullName evidence="1">DUF7730 domain-containing protein</fullName>
    </recommendedName>
</protein>
<dbReference type="Proteomes" id="UP000799777">
    <property type="component" value="Unassembled WGS sequence"/>
</dbReference>
<proteinExistence type="predicted"/>
<organism evidence="2 3">
    <name type="scientific">Setomelanomma holmii</name>
    <dbReference type="NCBI Taxonomy" id="210430"/>
    <lineage>
        <taxon>Eukaryota</taxon>
        <taxon>Fungi</taxon>
        <taxon>Dikarya</taxon>
        <taxon>Ascomycota</taxon>
        <taxon>Pezizomycotina</taxon>
        <taxon>Dothideomycetes</taxon>
        <taxon>Pleosporomycetidae</taxon>
        <taxon>Pleosporales</taxon>
        <taxon>Pleosporineae</taxon>
        <taxon>Phaeosphaeriaceae</taxon>
        <taxon>Setomelanomma</taxon>
    </lineage>
</organism>
<evidence type="ECO:0000313" key="2">
    <source>
        <dbReference type="EMBL" id="KAF2035981.1"/>
    </source>
</evidence>